<evidence type="ECO:0000313" key="1">
    <source>
        <dbReference type="EMBL" id="MEE8659100.1"/>
    </source>
</evidence>
<organism evidence="1 2">
    <name type="scientific">Sorlinia euscelidii</name>
    <dbReference type="NCBI Taxonomy" id="3081148"/>
    <lineage>
        <taxon>Bacteria</taxon>
        <taxon>Pseudomonadati</taxon>
        <taxon>Pseudomonadota</taxon>
        <taxon>Alphaproteobacteria</taxon>
        <taxon>Acetobacterales</taxon>
        <taxon>Acetobacteraceae</taxon>
        <taxon>Sorlinia</taxon>
    </lineage>
</organism>
<sequence>MSGKSNAFIDGLRLQIAACRFRERKLEAPAFTRCAGCGFDNVHHSQHLILSDEKRAFPVQRLDEKGVKLAMAAARAGISRIVPSS</sequence>
<name>A0ABU7U658_9PROT</name>
<comment type="caution">
    <text evidence="1">The sequence shown here is derived from an EMBL/GenBank/DDBJ whole genome shotgun (WGS) entry which is preliminary data.</text>
</comment>
<accession>A0ABU7U658</accession>
<reference evidence="1 2" key="1">
    <citation type="submission" date="2023-10" db="EMBL/GenBank/DDBJ databases">
        <title>Sorlinia euscelidii gen. nov., sp. nov., an acetic acid bacteria isolated from the gut of Euscelidius variegatus emitter.</title>
        <authorList>
            <person name="Michoud G."/>
            <person name="Marasco R."/>
            <person name="Seferji K."/>
            <person name="Gonella E."/>
            <person name="Garuglieri E."/>
            <person name="Alma A."/>
            <person name="Mapelli F."/>
            <person name="Borin S."/>
            <person name="Daffonchio D."/>
            <person name="Crotti E."/>
        </authorList>
    </citation>
    <scope>NUCLEOTIDE SEQUENCE [LARGE SCALE GENOMIC DNA]</scope>
    <source>
        <strain evidence="1 2">EV16P</strain>
    </source>
</reference>
<proteinExistence type="predicted"/>
<keyword evidence="2" id="KW-1185">Reference proteome</keyword>
<dbReference type="Proteomes" id="UP001312908">
    <property type="component" value="Unassembled WGS sequence"/>
</dbReference>
<evidence type="ECO:0000313" key="2">
    <source>
        <dbReference type="Proteomes" id="UP001312908"/>
    </source>
</evidence>
<gene>
    <name evidence="1" type="ORF">DOFOFD_08750</name>
</gene>
<protein>
    <submittedName>
        <fullName evidence="1">Uncharacterized protein</fullName>
    </submittedName>
</protein>
<dbReference type="EMBL" id="JAWJZY010000003">
    <property type="protein sequence ID" value="MEE8659100.1"/>
    <property type="molecule type" value="Genomic_DNA"/>
</dbReference>